<dbReference type="InterPro" id="IPR031526">
    <property type="entry name" value="DUF4698"/>
</dbReference>
<evidence type="ECO:0000313" key="2">
    <source>
        <dbReference type="EMBL" id="OPJ74721.1"/>
    </source>
</evidence>
<dbReference type="Proteomes" id="UP000190648">
    <property type="component" value="Unassembled WGS sequence"/>
</dbReference>
<comment type="caution">
    <text evidence="2">The sequence shown here is derived from an EMBL/GenBank/DDBJ whole genome shotgun (WGS) entry which is preliminary data.</text>
</comment>
<feature type="region of interest" description="Disordered" evidence="1">
    <location>
        <begin position="1"/>
        <end position="52"/>
    </location>
</feature>
<proteinExistence type="predicted"/>
<dbReference type="PANTHER" id="PTHR34754">
    <property type="entry name" value="COILED-COIL DOMAIN-CONTAINING PROTEIN 60"/>
    <property type="match status" value="1"/>
</dbReference>
<dbReference type="EMBL" id="LSYS01006629">
    <property type="protein sequence ID" value="OPJ74721.1"/>
    <property type="molecule type" value="Genomic_DNA"/>
</dbReference>
<keyword evidence="3" id="KW-1185">Reference proteome</keyword>
<name>A0A1V4JRD4_PATFA</name>
<protein>
    <submittedName>
        <fullName evidence="2">Coiled-coil domain-containing protein 60</fullName>
    </submittedName>
</protein>
<feature type="region of interest" description="Disordered" evidence="1">
    <location>
        <begin position="396"/>
        <end position="419"/>
    </location>
</feature>
<accession>A0A1V4JRD4</accession>
<dbReference type="STRING" id="372326.A0A1V4JRD4"/>
<dbReference type="OrthoDB" id="10017343at2759"/>
<sequence>MPVPDAAKNCPGEAPVGANAGRSSILKAPVAPDPPKNNKFKAPAVSDPHRNNKAKVQVATNVLNPRDFVRIQALPGLAQKEGKVLARSRTVYRSSKPSREQVFWENHQRRQKQFTQGLFTPFGKPYQEIGEIVYTDPKKLTLYSLGQLPQEPAKTHVEEKPPKEVAEVTANKYPLNPKSDPSEPVKRLSPVRETGKELRTLSKALAHSRRHLNSVKRGGDYFHILHQESLERSTLQAAQQDEGTIWRTEFQPSIYSSDAEKSEEEINNCSLTDGDNLMKLGNMKKKMTLRSFTPVYTSVLIPNPPGAKSEVLFRQLCAIHWLLEALTLESNSSMHSILTCWNPMDPGGSKKTVKEIQEEKTARYMWELFISCTKKHTWKTRCSPLIRKINRASTPGISQLSSQSSPRGQSPCDSVTSTIPCSEDNTKINLSSSDIMSESAQAKEQDLLSASLQRVMHVIREHSSKDFRKQDNMAEKLGLQRSSVAQKNYRANVPFGQDKESVISRKQSPKTQRHNISSSIKSKSNLCAHMRQEFTAIREAAAACLHDTLEHLERSQEERCREKFQALEQLTDLKKDMERIRQLGPRAEREHDKGGINWFPELLARLPESVKSDRCVHKILKKLEKYGKNPDLKIEPDAFLKVLADLQVWELCSPEIAAAVEFVRESIVQMLEEDFNLHNKDSLGSREEMLWSEVAASVFLLHDKLNFLRYLEFSQIFSLNISQSSSHCFSRPLQG</sequence>
<dbReference type="PANTHER" id="PTHR34754:SF1">
    <property type="entry name" value="COILED-COIL DOMAIN-CONTAINING PROTEIN 60"/>
    <property type="match status" value="1"/>
</dbReference>
<organism evidence="2 3">
    <name type="scientific">Patagioenas fasciata monilis</name>
    <dbReference type="NCBI Taxonomy" id="372326"/>
    <lineage>
        <taxon>Eukaryota</taxon>
        <taxon>Metazoa</taxon>
        <taxon>Chordata</taxon>
        <taxon>Craniata</taxon>
        <taxon>Vertebrata</taxon>
        <taxon>Euteleostomi</taxon>
        <taxon>Archelosauria</taxon>
        <taxon>Archosauria</taxon>
        <taxon>Dinosauria</taxon>
        <taxon>Saurischia</taxon>
        <taxon>Theropoda</taxon>
        <taxon>Coelurosauria</taxon>
        <taxon>Aves</taxon>
        <taxon>Neognathae</taxon>
        <taxon>Neoaves</taxon>
        <taxon>Columbimorphae</taxon>
        <taxon>Columbiformes</taxon>
        <taxon>Columbidae</taxon>
        <taxon>Patagioenas</taxon>
    </lineage>
</organism>
<reference evidence="2 3" key="1">
    <citation type="submission" date="2016-02" db="EMBL/GenBank/DDBJ databases">
        <title>Band-tailed pigeon sequencing and assembly.</title>
        <authorList>
            <person name="Soares A.E."/>
            <person name="Novak B.J."/>
            <person name="Rice E.S."/>
            <person name="O'Connell B."/>
            <person name="Chang D."/>
            <person name="Weber S."/>
            <person name="Shapiro B."/>
        </authorList>
    </citation>
    <scope>NUCLEOTIDE SEQUENCE [LARGE SCALE GENOMIC DNA]</scope>
    <source>
        <strain evidence="2">BTP2013</strain>
        <tissue evidence="2">Blood</tissue>
    </source>
</reference>
<dbReference type="AlphaFoldDB" id="A0A1V4JRD4"/>
<evidence type="ECO:0000256" key="1">
    <source>
        <dbReference type="SAM" id="MobiDB-lite"/>
    </source>
</evidence>
<evidence type="ECO:0000313" key="3">
    <source>
        <dbReference type="Proteomes" id="UP000190648"/>
    </source>
</evidence>
<dbReference type="Pfam" id="PF15769">
    <property type="entry name" value="DUF4698"/>
    <property type="match status" value="1"/>
</dbReference>
<gene>
    <name evidence="2" type="primary">CCDC60</name>
    <name evidence="2" type="ORF">AV530_018266</name>
</gene>